<accession>A0A396YPJ6</accession>
<protein>
    <recommendedName>
        <fullName evidence="3">Lipoprotein</fullName>
    </recommendedName>
</protein>
<evidence type="ECO:0000313" key="1">
    <source>
        <dbReference type="EMBL" id="RHX85142.1"/>
    </source>
</evidence>
<sequence length="262" mass="30732">MGSPFKKNMKITYYLILFLFSSSCKKFDSDIFVKNAFVVDEYLFSLSKGNISFAYGMYDKNVNSQLEYVDFFSKIRSVDKLVPAGYIYKEVYNKSKFSFSIGRTFESEYRIFYRGLNPKSKYLRTIVVYCSESRIRILSDNLEKLSDEWDLKNNIVKEIQKPHLIGNLNYFDNCLTIDLFKDAFLSPKNEELVEDAFIEKYIPGKIRKVSNYQIGNKYIEVLKSSVEAGIFIVIRTRIGEINKIYRIQPNELLNLNSYSFCE</sequence>
<dbReference type="EMBL" id="QHCT01000010">
    <property type="protein sequence ID" value="RHX85142.1"/>
    <property type="molecule type" value="Genomic_DNA"/>
</dbReference>
<evidence type="ECO:0008006" key="3">
    <source>
        <dbReference type="Google" id="ProtNLM"/>
    </source>
</evidence>
<comment type="caution">
    <text evidence="1">The sequence shown here is derived from an EMBL/GenBank/DDBJ whole genome shotgun (WGS) entry which is preliminary data.</text>
</comment>
<dbReference type="PROSITE" id="PS51257">
    <property type="entry name" value="PROKAR_LIPOPROTEIN"/>
    <property type="match status" value="1"/>
</dbReference>
<reference evidence="2" key="1">
    <citation type="submission" date="2018-05" db="EMBL/GenBank/DDBJ databases">
        <title>Leptospira yasudae sp. nov. and Leptospira stimsonii sp. nov., two pathogenic species of the genus Leptospira isolated from environmental sources.</title>
        <authorList>
            <person name="Casanovas-Massana A."/>
            <person name="Hamond C."/>
            <person name="Santos L.A."/>
            <person name="Hacker K.P."/>
            <person name="Balassiano I."/>
            <person name="Medeiros M.A."/>
            <person name="Reis M.G."/>
            <person name="Ko A.I."/>
            <person name="Wunder E.A."/>
        </authorList>
    </citation>
    <scope>NUCLEOTIDE SEQUENCE [LARGE SCALE GENOMIC DNA]</scope>
    <source>
        <strain evidence="2">Yale</strain>
    </source>
</reference>
<gene>
    <name evidence="1" type="ORF">DLM75_21965</name>
</gene>
<proteinExistence type="predicted"/>
<dbReference type="AlphaFoldDB" id="A0A396YPJ6"/>
<organism evidence="1 2">
    <name type="scientific">Leptospira stimsonii</name>
    <dbReference type="NCBI Taxonomy" id="2202203"/>
    <lineage>
        <taxon>Bacteria</taxon>
        <taxon>Pseudomonadati</taxon>
        <taxon>Spirochaetota</taxon>
        <taxon>Spirochaetia</taxon>
        <taxon>Leptospirales</taxon>
        <taxon>Leptospiraceae</taxon>
        <taxon>Leptospira</taxon>
    </lineage>
</organism>
<name>A0A396YPJ6_9LEPT</name>
<dbReference type="Proteomes" id="UP000265798">
    <property type="component" value="Unassembled WGS sequence"/>
</dbReference>
<evidence type="ECO:0000313" key="2">
    <source>
        <dbReference type="Proteomes" id="UP000265798"/>
    </source>
</evidence>